<keyword evidence="3" id="KW-1185">Reference proteome</keyword>
<dbReference type="Proteomes" id="UP001597463">
    <property type="component" value="Unassembled WGS sequence"/>
</dbReference>
<evidence type="ECO:0000313" key="2">
    <source>
        <dbReference type="EMBL" id="MFD2752563.1"/>
    </source>
</evidence>
<dbReference type="EMBL" id="JBHUMV010000001">
    <property type="protein sequence ID" value="MFD2752563.1"/>
    <property type="molecule type" value="Genomic_DNA"/>
</dbReference>
<name>A0ABW5UHU6_9BURK</name>
<dbReference type="RefSeq" id="WP_157082043.1">
    <property type="nucleotide sequence ID" value="NZ_BCNT01000010.1"/>
</dbReference>
<protein>
    <recommendedName>
        <fullName evidence="4">Lipoprotein</fullName>
    </recommendedName>
</protein>
<reference evidence="3" key="1">
    <citation type="journal article" date="2019" name="Int. J. Syst. Evol. Microbiol.">
        <title>The Global Catalogue of Microorganisms (GCM) 10K type strain sequencing project: providing services to taxonomists for standard genome sequencing and annotation.</title>
        <authorList>
            <consortium name="The Broad Institute Genomics Platform"/>
            <consortium name="The Broad Institute Genome Sequencing Center for Infectious Disease"/>
            <person name="Wu L."/>
            <person name="Ma J."/>
        </authorList>
    </citation>
    <scope>NUCLEOTIDE SEQUENCE [LARGE SCALE GENOMIC DNA]</scope>
    <source>
        <strain evidence="3">TISTR 1906</strain>
    </source>
</reference>
<keyword evidence="1" id="KW-0732">Signal</keyword>
<comment type="caution">
    <text evidence="2">The sequence shown here is derived from an EMBL/GenBank/DDBJ whole genome shotgun (WGS) entry which is preliminary data.</text>
</comment>
<gene>
    <name evidence="2" type="ORF">ACFSW6_00565</name>
</gene>
<evidence type="ECO:0000256" key="1">
    <source>
        <dbReference type="SAM" id="SignalP"/>
    </source>
</evidence>
<sequence>MQHTTSPFWKLSLTAAACAVLAACGGGGSSDNNNGGGASVSGVAATGAPIRQGTVSLLCASGSAQVKTDENGRWEVTTLKPDAFPCAIQVSGGGVTLHSIAQQAGTANITPLTDLMTAAALGRADLSIWFQKPNLNGFQFPADLLGTLGTALGSLGLSLPADTNPITTPFKAEHGNALDDLLEGYASALQVAGLTHSDTSRSMADKKTELTQNFNAYTGFTTPYRSPFIAGWDTITNTLSLYDPVRKMLLKNSVSKDAEGNLNLTMTTSGSFTNIVSLHGNRIATLCVAGPGVHDDSTHQQHPTHSQYIYLSSDFKLVRDKEEIRQALLTHSFTEYEDCVPKNIGTFQLDAQGNVLNSDGDDILDMNDFVGDNTVEEHYNGGTSIKRIRIYKYQTSGKTVYAAVDIGSDKNGSTNYDPTKDWNNIILTVSNPQ</sequence>
<evidence type="ECO:0000313" key="3">
    <source>
        <dbReference type="Proteomes" id="UP001597463"/>
    </source>
</evidence>
<organism evidence="2 3">
    <name type="scientific">Comamonas terrae</name>
    <dbReference type="NCBI Taxonomy" id="673548"/>
    <lineage>
        <taxon>Bacteria</taxon>
        <taxon>Pseudomonadati</taxon>
        <taxon>Pseudomonadota</taxon>
        <taxon>Betaproteobacteria</taxon>
        <taxon>Burkholderiales</taxon>
        <taxon>Comamonadaceae</taxon>
        <taxon>Comamonas</taxon>
    </lineage>
</organism>
<proteinExistence type="predicted"/>
<evidence type="ECO:0008006" key="4">
    <source>
        <dbReference type="Google" id="ProtNLM"/>
    </source>
</evidence>
<accession>A0ABW5UHU6</accession>
<feature type="chain" id="PRO_5045222637" description="Lipoprotein" evidence="1">
    <location>
        <begin position="23"/>
        <end position="433"/>
    </location>
</feature>
<feature type="signal peptide" evidence="1">
    <location>
        <begin position="1"/>
        <end position="22"/>
    </location>
</feature>